<feature type="domain" description="RNA polymerase sigma-70 region 2" evidence="5">
    <location>
        <begin position="16"/>
        <end position="79"/>
    </location>
</feature>
<evidence type="ECO:0000256" key="3">
    <source>
        <dbReference type="ARBA" id="ARBA00023125"/>
    </source>
</evidence>
<dbReference type="InterPro" id="IPR036388">
    <property type="entry name" value="WH-like_DNA-bd_sf"/>
</dbReference>
<dbReference type="InterPro" id="IPR013325">
    <property type="entry name" value="RNA_pol_sigma_r2"/>
</dbReference>
<dbReference type="Proteomes" id="UP001595993">
    <property type="component" value="Unassembled WGS sequence"/>
</dbReference>
<dbReference type="SUPFAM" id="SSF88946">
    <property type="entry name" value="Sigma2 domain of RNA polymerase sigma factors"/>
    <property type="match status" value="1"/>
</dbReference>
<name>A0ABV9GBQ7_9ACTN</name>
<proteinExistence type="predicted"/>
<protein>
    <submittedName>
        <fullName evidence="6">Sigma-70 family RNA polymerase sigma factor</fullName>
    </submittedName>
</protein>
<organism evidence="6 7">
    <name type="scientific">Streptomyces maoxianensis</name>
    <dbReference type="NCBI Taxonomy" id="1459942"/>
    <lineage>
        <taxon>Bacteria</taxon>
        <taxon>Bacillati</taxon>
        <taxon>Actinomycetota</taxon>
        <taxon>Actinomycetes</taxon>
        <taxon>Kitasatosporales</taxon>
        <taxon>Streptomycetaceae</taxon>
        <taxon>Streptomyces</taxon>
    </lineage>
</organism>
<evidence type="ECO:0000259" key="5">
    <source>
        <dbReference type="Pfam" id="PF04542"/>
    </source>
</evidence>
<reference evidence="7" key="1">
    <citation type="journal article" date="2019" name="Int. J. Syst. Evol. Microbiol.">
        <title>The Global Catalogue of Microorganisms (GCM) 10K type strain sequencing project: providing services to taxonomists for standard genome sequencing and annotation.</title>
        <authorList>
            <consortium name="The Broad Institute Genomics Platform"/>
            <consortium name="The Broad Institute Genome Sequencing Center for Infectious Disease"/>
            <person name="Wu L."/>
            <person name="Ma J."/>
        </authorList>
    </citation>
    <scope>NUCLEOTIDE SEQUENCE [LARGE SCALE GENOMIC DNA]</scope>
    <source>
        <strain evidence="7">CGMCC 4.7139</strain>
    </source>
</reference>
<comment type="caution">
    <text evidence="6">The sequence shown here is derived from an EMBL/GenBank/DDBJ whole genome shotgun (WGS) entry which is preliminary data.</text>
</comment>
<dbReference type="InterPro" id="IPR014284">
    <property type="entry name" value="RNA_pol_sigma-70_dom"/>
</dbReference>
<accession>A0ABV9GBQ7</accession>
<evidence type="ECO:0000313" key="7">
    <source>
        <dbReference type="Proteomes" id="UP001595993"/>
    </source>
</evidence>
<dbReference type="NCBIfam" id="TIGR02937">
    <property type="entry name" value="sigma70-ECF"/>
    <property type="match status" value="1"/>
</dbReference>
<evidence type="ECO:0000256" key="1">
    <source>
        <dbReference type="ARBA" id="ARBA00023015"/>
    </source>
</evidence>
<evidence type="ECO:0000313" key="6">
    <source>
        <dbReference type="EMBL" id="MFC4611733.1"/>
    </source>
</evidence>
<keyword evidence="1" id="KW-0805">Transcription regulation</keyword>
<dbReference type="Gene3D" id="1.10.1740.10">
    <property type="match status" value="1"/>
</dbReference>
<dbReference type="Gene3D" id="1.10.10.10">
    <property type="entry name" value="Winged helix-like DNA-binding domain superfamily/Winged helix DNA-binding domain"/>
    <property type="match status" value="1"/>
</dbReference>
<evidence type="ECO:0000256" key="4">
    <source>
        <dbReference type="ARBA" id="ARBA00023163"/>
    </source>
</evidence>
<dbReference type="PANTHER" id="PTHR30385">
    <property type="entry name" value="SIGMA FACTOR F FLAGELLAR"/>
    <property type="match status" value="1"/>
</dbReference>
<keyword evidence="2" id="KW-0731">Sigma factor</keyword>
<sequence>MSTDAETVLQDLEPMLRTLARRAARRAQLPNLTDDLTQSARVAAYEALSRYDGRDGARLETFVWATVEAQLKDAVREERSGCVHVDRNAMRTYRQMLRLAEGDLYQAERLCQSAPESGRRLSADRAEAARLAWLGTKSLDAPVSPCGTTLGETLPAPENGAQAGAETSPKVILVRAVLSSLSPLRRNVISARLGLGDWPSDMTAEEVADALGVDARAASDAYRKGLAQMRERLPLSVFQALTA</sequence>
<dbReference type="EMBL" id="JBHSFE010000027">
    <property type="protein sequence ID" value="MFC4611733.1"/>
    <property type="molecule type" value="Genomic_DNA"/>
</dbReference>
<evidence type="ECO:0000256" key="2">
    <source>
        <dbReference type="ARBA" id="ARBA00023082"/>
    </source>
</evidence>
<gene>
    <name evidence="6" type="ORF">ACFO9E_28735</name>
</gene>
<keyword evidence="3" id="KW-0238">DNA-binding</keyword>
<dbReference type="Pfam" id="PF04542">
    <property type="entry name" value="Sigma70_r2"/>
    <property type="match status" value="1"/>
</dbReference>
<dbReference type="RefSeq" id="WP_381201150.1">
    <property type="nucleotide sequence ID" value="NZ_JBHSFE010000027.1"/>
</dbReference>
<dbReference type="PANTHER" id="PTHR30385:SF4">
    <property type="entry name" value="RNA POLYMERASE SIGMA-E FACTOR"/>
    <property type="match status" value="1"/>
</dbReference>
<dbReference type="InterPro" id="IPR007627">
    <property type="entry name" value="RNA_pol_sigma70_r2"/>
</dbReference>
<dbReference type="InterPro" id="IPR013324">
    <property type="entry name" value="RNA_pol_sigma_r3/r4-like"/>
</dbReference>
<keyword evidence="4" id="KW-0804">Transcription</keyword>
<dbReference type="SUPFAM" id="SSF88659">
    <property type="entry name" value="Sigma3 and sigma4 domains of RNA polymerase sigma factors"/>
    <property type="match status" value="1"/>
</dbReference>
<keyword evidence="7" id="KW-1185">Reference proteome</keyword>